<reference evidence="1 2" key="1">
    <citation type="submission" date="2016-10" db="EMBL/GenBank/DDBJ databases">
        <authorList>
            <person name="de Groot N.N."/>
        </authorList>
    </citation>
    <scope>NUCLEOTIDE SEQUENCE [LARGE SCALE GENOMIC DNA]</scope>
    <source>
        <strain evidence="1 2">CPCC 100156</strain>
    </source>
</reference>
<dbReference type="Proteomes" id="UP000198925">
    <property type="component" value="Unassembled WGS sequence"/>
</dbReference>
<organism evidence="1 2">
    <name type="scientific">Belnapia rosea</name>
    <dbReference type="NCBI Taxonomy" id="938405"/>
    <lineage>
        <taxon>Bacteria</taxon>
        <taxon>Pseudomonadati</taxon>
        <taxon>Pseudomonadota</taxon>
        <taxon>Alphaproteobacteria</taxon>
        <taxon>Acetobacterales</taxon>
        <taxon>Roseomonadaceae</taxon>
        <taxon>Belnapia</taxon>
    </lineage>
</organism>
<sequence>MIRRDLLLFAAGLPFQVTEGEHLRMTGQALGWTILRDRAPRPDAPETGMVLIRVQRPVPPASRPGHLAAMLQAFRPFHFPNLPAEEMVRLGGLPGTAIETRGMGIGSRQTVMVRAVCLYGRDRSFLLIASAPEAEWPALRPDVLRVMEGFRPG</sequence>
<dbReference type="EMBL" id="FMZX01000018">
    <property type="protein sequence ID" value="SDE08349.1"/>
    <property type="molecule type" value="Genomic_DNA"/>
</dbReference>
<proteinExistence type="predicted"/>
<name>A0A1G7A0K5_9PROT</name>
<dbReference type="AlphaFoldDB" id="A0A1G7A0K5"/>
<evidence type="ECO:0000313" key="2">
    <source>
        <dbReference type="Proteomes" id="UP000198925"/>
    </source>
</evidence>
<evidence type="ECO:0008006" key="3">
    <source>
        <dbReference type="Google" id="ProtNLM"/>
    </source>
</evidence>
<dbReference type="OrthoDB" id="7263532at2"/>
<gene>
    <name evidence="1" type="ORF">SAMN04487779_101836</name>
</gene>
<dbReference type="RefSeq" id="WP_090565798.1">
    <property type="nucleotide sequence ID" value="NZ_FMXZ01000010.1"/>
</dbReference>
<accession>A0A1G7A0K5</accession>
<dbReference type="STRING" id="938405.SAMN02927895_03430"/>
<keyword evidence="2" id="KW-1185">Reference proteome</keyword>
<evidence type="ECO:0000313" key="1">
    <source>
        <dbReference type="EMBL" id="SDE08349.1"/>
    </source>
</evidence>
<protein>
    <recommendedName>
        <fullName evidence="3">DUF1795 domain-containing protein</fullName>
    </recommendedName>
</protein>